<comment type="caution">
    <text evidence="1">The sequence shown here is derived from an EMBL/GenBank/DDBJ whole genome shotgun (WGS) entry which is preliminary data.</text>
</comment>
<keyword evidence="2" id="KW-1185">Reference proteome</keyword>
<dbReference type="Proteomes" id="UP001433508">
    <property type="component" value="Unassembled WGS sequence"/>
</dbReference>
<evidence type="ECO:0000313" key="1">
    <source>
        <dbReference type="EMBL" id="KAK9234808.1"/>
    </source>
</evidence>
<gene>
    <name evidence="1" type="ORF">V1525DRAFT_31256</name>
</gene>
<evidence type="ECO:0000313" key="2">
    <source>
        <dbReference type="Proteomes" id="UP001433508"/>
    </source>
</evidence>
<reference evidence="2" key="1">
    <citation type="journal article" date="2024" name="Front. Bioeng. Biotechnol.">
        <title>Genome-scale model development and genomic sequencing of the oleaginous clade Lipomyces.</title>
        <authorList>
            <person name="Czajka J.J."/>
            <person name="Han Y."/>
            <person name="Kim J."/>
            <person name="Mondo S.J."/>
            <person name="Hofstad B.A."/>
            <person name="Robles A."/>
            <person name="Haridas S."/>
            <person name="Riley R."/>
            <person name="LaButti K."/>
            <person name="Pangilinan J."/>
            <person name="Andreopoulos W."/>
            <person name="Lipzen A."/>
            <person name="Yan J."/>
            <person name="Wang M."/>
            <person name="Ng V."/>
            <person name="Grigoriev I.V."/>
            <person name="Spatafora J.W."/>
            <person name="Magnuson J.K."/>
            <person name="Baker S.E."/>
            <person name="Pomraning K.R."/>
        </authorList>
    </citation>
    <scope>NUCLEOTIDE SEQUENCE [LARGE SCALE GENOMIC DNA]</scope>
    <source>
        <strain evidence="2">CBS 7786</strain>
    </source>
</reference>
<protein>
    <submittedName>
        <fullName evidence="1">Uncharacterized protein</fullName>
    </submittedName>
</protein>
<accession>A0ACC3ST30</accession>
<proteinExistence type="predicted"/>
<organism evidence="1 2">
    <name type="scientific">Lipomyces kononenkoae</name>
    <name type="common">Yeast</name>
    <dbReference type="NCBI Taxonomy" id="34357"/>
    <lineage>
        <taxon>Eukaryota</taxon>
        <taxon>Fungi</taxon>
        <taxon>Dikarya</taxon>
        <taxon>Ascomycota</taxon>
        <taxon>Saccharomycotina</taxon>
        <taxon>Lipomycetes</taxon>
        <taxon>Lipomycetales</taxon>
        <taxon>Lipomycetaceae</taxon>
        <taxon>Lipomyces</taxon>
    </lineage>
</organism>
<dbReference type="EMBL" id="MU971447">
    <property type="protein sequence ID" value="KAK9234808.1"/>
    <property type="molecule type" value="Genomic_DNA"/>
</dbReference>
<sequence length="248" mass="26096">MPSSTLAGKVALITGGSKGIGRATALRLADLGANVVINYSSDASAADDVVKLIGTDRSVAIKADAGNVNDLERLVQETVAHFGKIDILVPNAGVLPMKDVKNTTEQDFDTAMALNVKGPFFLVQKAAPHMAPGSHVILFSTTLCTASTVTPNYLLYVTTKGAVEQMTRVMSKDLARQGICVNAVAPGPTGTELFFRGKSEELLKTIAGFNPMNRIGMPEEIADVVAFLASDSSRWITGQTVRVNGGMA</sequence>
<name>A0ACC3ST30_LIPKO</name>